<evidence type="ECO:0000313" key="2">
    <source>
        <dbReference type="Proteomes" id="UP000204179"/>
    </source>
</evidence>
<reference evidence="1 2" key="1">
    <citation type="submission" date="2015-07" db="EMBL/GenBank/DDBJ databases">
        <title>Isolation and characterization of JD18-a novel lytic bacteriophage for Klebsiella pneumoniae.</title>
        <authorList>
            <person name="Fan J."/>
            <person name="Zhang X."/>
            <person name="Guo X."/>
            <person name="He P."/>
            <person name="Zhang Y."/>
        </authorList>
    </citation>
    <scope>NUCLEOTIDE SEQUENCE [LARGE SCALE GENOMIC DNA]</scope>
</reference>
<dbReference type="KEGG" id="vg:26518510"/>
<gene>
    <name evidence="1" type="ORF">JD18_095</name>
</gene>
<dbReference type="RefSeq" id="YP_009190676.1">
    <property type="nucleotide sequence ID" value="NC_028686.1"/>
</dbReference>
<protein>
    <submittedName>
        <fullName evidence="1">Uncharacterized protein</fullName>
    </submittedName>
</protein>
<dbReference type="EMBL" id="KT239446">
    <property type="protein sequence ID" value="AKY01966.1"/>
    <property type="molecule type" value="Genomic_DNA"/>
</dbReference>
<name>A0A0K1Y5B0_9CAUD</name>
<accession>A0A0K1Y5B0</accession>
<keyword evidence="2" id="KW-1185">Reference proteome</keyword>
<dbReference type="GeneID" id="26518510"/>
<sequence>MQHLSEKQLRNLTVEQLDELRREIGHGISHLQEEIRQHSSKADYTRKRKLEKYLKEVKAVLQHKRNTGQK</sequence>
<proteinExistence type="predicted"/>
<evidence type="ECO:0000313" key="1">
    <source>
        <dbReference type="EMBL" id="AKY01966.1"/>
    </source>
</evidence>
<organism evidence="1 2">
    <name type="scientific">Klebsiella phage JD18</name>
    <dbReference type="NCBI Taxonomy" id="1698360"/>
    <lineage>
        <taxon>Viruses</taxon>
        <taxon>Duplodnaviria</taxon>
        <taxon>Heunggongvirae</taxon>
        <taxon>Uroviricota</taxon>
        <taxon>Caudoviricetes</taxon>
        <taxon>Pantevenvirales</taxon>
        <taxon>Straboviridae</taxon>
        <taxon>Tevenvirinae</taxon>
        <taxon>Jiaodavirus</taxon>
        <taxon>Jiaodavirus jd18</taxon>
    </lineage>
</organism>
<dbReference type="Proteomes" id="UP000204179">
    <property type="component" value="Segment"/>
</dbReference>